<evidence type="ECO:0000313" key="5">
    <source>
        <dbReference type="EMBL" id="GGM87201.1"/>
    </source>
</evidence>
<feature type="domain" description="DUF4190" evidence="3">
    <location>
        <begin position="84"/>
        <end position="142"/>
    </location>
</feature>
<organism evidence="5 6">
    <name type="scientific">Terrabacter tumescens</name>
    <dbReference type="NCBI Taxonomy" id="60443"/>
    <lineage>
        <taxon>Bacteria</taxon>
        <taxon>Bacillati</taxon>
        <taxon>Actinomycetota</taxon>
        <taxon>Actinomycetes</taxon>
        <taxon>Micrococcales</taxon>
        <taxon>Intrasporangiaceae</taxon>
        <taxon>Terrabacter</taxon>
    </lineage>
</organism>
<keyword evidence="2" id="KW-1133">Transmembrane helix</keyword>
<evidence type="ECO:0000313" key="6">
    <source>
        <dbReference type="Proteomes" id="UP000623461"/>
    </source>
</evidence>
<name>A0ABQ2HPM8_9MICO</name>
<feature type="transmembrane region" description="Helical" evidence="2">
    <location>
        <begin position="124"/>
        <end position="148"/>
    </location>
</feature>
<evidence type="ECO:0000259" key="4">
    <source>
        <dbReference type="Pfam" id="PF13845"/>
    </source>
</evidence>
<evidence type="ECO:0000256" key="2">
    <source>
        <dbReference type="SAM" id="Phobius"/>
    </source>
</evidence>
<accession>A0ABQ2HPM8</accession>
<evidence type="ECO:0000256" key="1">
    <source>
        <dbReference type="SAM" id="MobiDB-lite"/>
    </source>
</evidence>
<proteinExistence type="predicted"/>
<dbReference type="Pfam" id="PF13845">
    <property type="entry name" value="Septum_form"/>
    <property type="match status" value="1"/>
</dbReference>
<dbReference type="Proteomes" id="UP000623461">
    <property type="component" value="Unassembled WGS sequence"/>
</dbReference>
<dbReference type="Pfam" id="PF13828">
    <property type="entry name" value="DUF4190"/>
    <property type="match status" value="1"/>
</dbReference>
<dbReference type="InterPro" id="IPR026004">
    <property type="entry name" value="Septum_form"/>
</dbReference>
<evidence type="ECO:0000259" key="3">
    <source>
        <dbReference type="Pfam" id="PF13828"/>
    </source>
</evidence>
<sequence length="280" mass="28935">MLHRVTIDLPPPSGAPHPVPNPRSTDAVPPPYAVQPGHPDHPGFPGQPGFTGQPGFPGQPAFTGQPGKPGLPWMPPGPVGRNGLAVAALCCGLGAFLPLVGVVAVVLGIVALNQLRSGFQRGRGMAVTGIVLGVLGTLAWAFFIVAVVTGVDDEPVRSASGQVAGQSKVFVDKLRAGDCFSGGRTDQIDLVTSIPCSSPHESQVIVIFDLPDGPYPGEGKVTDAAEKGCADKMDPLITDKAYADLDPSFIYPDADTWRGDRSVFCLVEAPSGTTTGSALR</sequence>
<feature type="transmembrane region" description="Helical" evidence="2">
    <location>
        <begin position="84"/>
        <end position="112"/>
    </location>
</feature>
<gene>
    <name evidence="5" type="ORF">GCM10009721_10110</name>
</gene>
<comment type="caution">
    <text evidence="5">The sequence shown here is derived from an EMBL/GenBank/DDBJ whole genome shotgun (WGS) entry which is preliminary data.</text>
</comment>
<feature type="compositionally biased region" description="Pro residues" evidence="1">
    <location>
        <begin position="9"/>
        <end position="21"/>
    </location>
</feature>
<keyword evidence="2" id="KW-0812">Transmembrane</keyword>
<feature type="region of interest" description="Disordered" evidence="1">
    <location>
        <begin position="1"/>
        <end position="75"/>
    </location>
</feature>
<protein>
    <recommendedName>
        <fullName evidence="7">Regulator of septum formation</fullName>
    </recommendedName>
</protein>
<dbReference type="InterPro" id="IPR025241">
    <property type="entry name" value="DUF4190"/>
</dbReference>
<keyword evidence="2" id="KW-0472">Membrane</keyword>
<reference evidence="6" key="1">
    <citation type="journal article" date="2019" name="Int. J. Syst. Evol. Microbiol.">
        <title>The Global Catalogue of Microorganisms (GCM) 10K type strain sequencing project: providing services to taxonomists for standard genome sequencing and annotation.</title>
        <authorList>
            <consortium name="The Broad Institute Genomics Platform"/>
            <consortium name="The Broad Institute Genome Sequencing Center for Infectious Disease"/>
            <person name="Wu L."/>
            <person name="Ma J."/>
        </authorList>
    </citation>
    <scope>NUCLEOTIDE SEQUENCE [LARGE SCALE GENOMIC DNA]</scope>
    <source>
        <strain evidence="6">JCM 1365</strain>
    </source>
</reference>
<keyword evidence="6" id="KW-1185">Reference proteome</keyword>
<evidence type="ECO:0008006" key="7">
    <source>
        <dbReference type="Google" id="ProtNLM"/>
    </source>
</evidence>
<dbReference type="EMBL" id="BMNZ01000002">
    <property type="protein sequence ID" value="GGM87201.1"/>
    <property type="molecule type" value="Genomic_DNA"/>
</dbReference>
<feature type="compositionally biased region" description="Low complexity" evidence="1">
    <location>
        <begin position="43"/>
        <end position="66"/>
    </location>
</feature>
<feature type="domain" description="Septum formation-related" evidence="4">
    <location>
        <begin position="155"/>
        <end position="265"/>
    </location>
</feature>